<keyword evidence="1" id="KW-1133">Transmembrane helix</keyword>
<organism evidence="2">
    <name type="scientific">Siphoviridae sp. ctKm44</name>
    <dbReference type="NCBI Taxonomy" id="2826245"/>
    <lineage>
        <taxon>Viruses</taxon>
        <taxon>Duplodnaviria</taxon>
        <taxon>Heunggongvirae</taxon>
        <taxon>Uroviricota</taxon>
        <taxon>Caudoviricetes</taxon>
    </lineage>
</organism>
<dbReference type="EMBL" id="BK014735">
    <property type="protein sequence ID" value="DAD73382.1"/>
    <property type="molecule type" value="Genomic_DNA"/>
</dbReference>
<evidence type="ECO:0000313" key="2">
    <source>
        <dbReference type="EMBL" id="DAD73382.1"/>
    </source>
</evidence>
<evidence type="ECO:0000256" key="1">
    <source>
        <dbReference type="SAM" id="Phobius"/>
    </source>
</evidence>
<sequence length="76" mass="8627">MKDWLYYNSDSIGWILVTVAGFSLFSAIVWAIILYGLYSIFLLQAFAFVFWLCVLIGALLFIAANINEIVENGKKK</sequence>
<name>A0A8S5LTQ6_9CAUD</name>
<reference evidence="2" key="1">
    <citation type="journal article" date="2021" name="Proc. Natl. Acad. Sci. U.S.A.">
        <title>A Catalog of Tens of Thousands of Viruses from Human Metagenomes Reveals Hidden Associations with Chronic Diseases.</title>
        <authorList>
            <person name="Tisza M.J."/>
            <person name="Buck C.B."/>
        </authorList>
    </citation>
    <scope>NUCLEOTIDE SEQUENCE</scope>
    <source>
        <strain evidence="2">CtKm44</strain>
    </source>
</reference>
<feature type="transmembrane region" description="Helical" evidence="1">
    <location>
        <begin position="12"/>
        <end position="35"/>
    </location>
</feature>
<keyword evidence="1" id="KW-0472">Membrane</keyword>
<protein>
    <submittedName>
        <fullName evidence="2">Uncharacterized protein</fullName>
    </submittedName>
</protein>
<proteinExistence type="predicted"/>
<feature type="transmembrane region" description="Helical" evidence="1">
    <location>
        <begin position="41"/>
        <end position="66"/>
    </location>
</feature>
<accession>A0A8S5LTQ6</accession>
<keyword evidence="1" id="KW-0812">Transmembrane</keyword>